<protein>
    <submittedName>
        <fullName evidence="1">Uncharacterized protein</fullName>
    </submittedName>
</protein>
<dbReference type="AlphaFoldDB" id="A0A843TL94"/>
<accession>A0A843TL94</accession>
<evidence type="ECO:0000313" key="2">
    <source>
        <dbReference type="Proteomes" id="UP000652761"/>
    </source>
</evidence>
<dbReference type="EMBL" id="NMUH01000110">
    <property type="protein sequence ID" value="MQL71805.1"/>
    <property type="molecule type" value="Genomic_DNA"/>
</dbReference>
<reference evidence="1" key="1">
    <citation type="submission" date="2017-07" db="EMBL/GenBank/DDBJ databases">
        <title>Taro Niue Genome Assembly and Annotation.</title>
        <authorList>
            <person name="Atibalentja N."/>
            <person name="Keating K."/>
            <person name="Fields C.J."/>
        </authorList>
    </citation>
    <scope>NUCLEOTIDE SEQUENCE</scope>
    <source>
        <strain evidence="1">Niue_2</strain>
        <tissue evidence="1">Leaf</tissue>
    </source>
</reference>
<keyword evidence="2" id="KW-1185">Reference proteome</keyword>
<name>A0A843TL94_COLES</name>
<evidence type="ECO:0000313" key="1">
    <source>
        <dbReference type="EMBL" id="MQL71805.1"/>
    </source>
</evidence>
<sequence length="169" mass="18703">MRAAAADQAGNDGLKGGIRGKLLGFRRDLRVLRLETLEVPGMDLQPCVCRCGVGVEVVVVWCDLPLVVSYRFMVGYPRFFVSQARVFVVLGVCPGTVWYRRGVEVVVVWCDLPLVVSYRFMVGCPRFSVSQAVSSGLCPDTCVVPSRSVSSDLDTLTPLLEVYVRLRER</sequence>
<comment type="caution">
    <text evidence="1">The sequence shown here is derived from an EMBL/GenBank/DDBJ whole genome shotgun (WGS) entry which is preliminary data.</text>
</comment>
<organism evidence="1 2">
    <name type="scientific">Colocasia esculenta</name>
    <name type="common">Wild taro</name>
    <name type="synonym">Arum esculentum</name>
    <dbReference type="NCBI Taxonomy" id="4460"/>
    <lineage>
        <taxon>Eukaryota</taxon>
        <taxon>Viridiplantae</taxon>
        <taxon>Streptophyta</taxon>
        <taxon>Embryophyta</taxon>
        <taxon>Tracheophyta</taxon>
        <taxon>Spermatophyta</taxon>
        <taxon>Magnoliopsida</taxon>
        <taxon>Liliopsida</taxon>
        <taxon>Araceae</taxon>
        <taxon>Aroideae</taxon>
        <taxon>Colocasieae</taxon>
        <taxon>Colocasia</taxon>
    </lineage>
</organism>
<proteinExistence type="predicted"/>
<dbReference type="Proteomes" id="UP000652761">
    <property type="component" value="Unassembled WGS sequence"/>
</dbReference>
<gene>
    <name evidence="1" type="ORF">Taro_004142</name>
</gene>